<dbReference type="AlphaFoldDB" id="A0A383UY49"/>
<dbReference type="VEuPathDB" id="FungiDB:BLGHR1_15487"/>
<dbReference type="Proteomes" id="UP000275772">
    <property type="component" value="Unassembled WGS sequence"/>
</dbReference>
<evidence type="ECO:0000313" key="2">
    <source>
        <dbReference type="EMBL" id="SZF04689.1"/>
    </source>
</evidence>
<protein>
    <recommendedName>
        <fullName evidence="4">Sialidase</fullName>
    </recommendedName>
</protein>
<evidence type="ECO:0008006" key="4">
    <source>
        <dbReference type="Google" id="ProtNLM"/>
    </source>
</evidence>
<sequence>MYLDHFRNMDPFFTQDLKISPSMSHSHQNSLLSVPSCSSSPDSVNTKLAKPTRLPIRQHGPTLLPKIRPQDQGLNLPPKRSKSVTQTQSNPTYNYPSSRRHTYPGPTSPTYGFPVNNNASINNWGSNRQCGEIFDSFLAPNTGLDSYSFAQSDLSFPTPISKYVAPISNQKADIFTPVIYNPSPYTSVLPLQTSVEFEELLFQDTLDPFDNGSCTTLSDYLTSPNPTPDLVRKINTQPRGSKINNFWWDVRQILPWTGFNHQAFTAAPGLHDLLNINVPSCILPSPRRKSIQPETELELMNFYDQYYATKLNAALELSLGPRHLKMLQSKKNSADPCFISNYIDEASQSLYGQGFGRIVGLVKSFSRWNSGMRVEGNHRKVEYLRGLSHLHQHMRENGCRYGFIMTEIELVVVRNSMESVPFFGLLEIQTIPLAANSSQNLASYQDDTSFGTHDPQPQPEITALQALWYLHMLARDSLIPGQVGWKSEVGVLAEGTRKKCLPRNKWMPEPNMAEKRDSKRTRGWIWPEEVVVKRKTGKRGVRHGSVK</sequence>
<dbReference type="EMBL" id="UNSH01000067">
    <property type="protein sequence ID" value="SZF04689.1"/>
    <property type="molecule type" value="Genomic_DNA"/>
</dbReference>
<feature type="compositionally biased region" description="Polar residues" evidence="1">
    <location>
        <begin position="83"/>
        <end position="97"/>
    </location>
</feature>
<evidence type="ECO:0000313" key="3">
    <source>
        <dbReference type="Proteomes" id="UP000275772"/>
    </source>
</evidence>
<accession>A0A383UY49</accession>
<feature type="region of interest" description="Disordered" evidence="1">
    <location>
        <begin position="22"/>
        <end position="111"/>
    </location>
</feature>
<name>A0A383UY49_BLUHO</name>
<feature type="compositionally biased region" description="Low complexity" evidence="1">
    <location>
        <begin position="30"/>
        <end position="44"/>
    </location>
</feature>
<organism evidence="2 3">
    <name type="scientific">Blumeria hordei</name>
    <name type="common">Barley powdery mildew</name>
    <name type="synonym">Blumeria graminis f. sp. hordei</name>
    <dbReference type="NCBI Taxonomy" id="2867405"/>
    <lineage>
        <taxon>Eukaryota</taxon>
        <taxon>Fungi</taxon>
        <taxon>Dikarya</taxon>
        <taxon>Ascomycota</taxon>
        <taxon>Pezizomycotina</taxon>
        <taxon>Leotiomycetes</taxon>
        <taxon>Erysiphales</taxon>
        <taxon>Erysiphaceae</taxon>
        <taxon>Blumeria</taxon>
    </lineage>
</organism>
<evidence type="ECO:0000256" key="1">
    <source>
        <dbReference type="SAM" id="MobiDB-lite"/>
    </source>
</evidence>
<reference evidence="2 3" key="1">
    <citation type="submission" date="2017-11" db="EMBL/GenBank/DDBJ databases">
        <authorList>
            <person name="Kracher B."/>
        </authorList>
    </citation>
    <scope>NUCLEOTIDE SEQUENCE [LARGE SCALE GENOMIC DNA]</scope>
    <source>
        <strain evidence="2 3">RACE1</strain>
    </source>
</reference>
<proteinExistence type="predicted"/>
<gene>
    <name evidence="2" type="ORF">BLGHR1_15487</name>
</gene>